<name>A0A803TSD9_ANOCA</name>
<evidence type="ECO:0000313" key="13">
    <source>
        <dbReference type="Proteomes" id="UP000001646"/>
    </source>
</evidence>
<dbReference type="AlphaFoldDB" id="A0A803TSD9"/>
<organism evidence="12 13">
    <name type="scientific">Anolis carolinensis</name>
    <name type="common">Green anole</name>
    <name type="synonym">American chameleon</name>
    <dbReference type="NCBI Taxonomy" id="28377"/>
    <lineage>
        <taxon>Eukaryota</taxon>
        <taxon>Metazoa</taxon>
        <taxon>Chordata</taxon>
        <taxon>Craniata</taxon>
        <taxon>Vertebrata</taxon>
        <taxon>Euteleostomi</taxon>
        <taxon>Lepidosauria</taxon>
        <taxon>Squamata</taxon>
        <taxon>Bifurcata</taxon>
        <taxon>Unidentata</taxon>
        <taxon>Episquamata</taxon>
        <taxon>Toxicofera</taxon>
        <taxon>Iguania</taxon>
        <taxon>Dactyloidae</taxon>
        <taxon>Anolis</taxon>
    </lineage>
</organism>
<dbReference type="Ensembl" id="ENSACAT00000053523.1">
    <property type="protein sequence ID" value="ENSACAP00000038129.1"/>
    <property type="gene ID" value="ENSACAG00000038202.1"/>
</dbReference>
<dbReference type="PANTHER" id="PTHR24103">
    <property type="entry name" value="E3 UBIQUITIN-PROTEIN LIGASE TRIM"/>
    <property type="match status" value="1"/>
</dbReference>
<reference evidence="12" key="3">
    <citation type="submission" date="2025-09" db="UniProtKB">
        <authorList>
            <consortium name="Ensembl"/>
        </authorList>
    </citation>
    <scope>IDENTIFICATION</scope>
</reference>
<dbReference type="InterPro" id="IPR043136">
    <property type="entry name" value="B30.2/SPRY_sf"/>
</dbReference>
<comment type="similarity">
    <text evidence="1">Belongs to the ohanin/vespryn family.</text>
</comment>
<dbReference type="GO" id="GO:0045087">
    <property type="term" value="P:innate immune response"/>
    <property type="evidence" value="ECO:0000318"/>
    <property type="project" value="GO_Central"/>
</dbReference>
<dbReference type="PRINTS" id="PR01407">
    <property type="entry name" value="BUTYPHLNCDUF"/>
</dbReference>
<dbReference type="SMART" id="SM00449">
    <property type="entry name" value="SPRY"/>
    <property type="match status" value="1"/>
</dbReference>
<dbReference type="Pfam" id="PF13765">
    <property type="entry name" value="PRY"/>
    <property type="match status" value="1"/>
</dbReference>
<keyword evidence="8" id="KW-0175">Coiled coil</keyword>
<evidence type="ECO:0000259" key="11">
    <source>
        <dbReference type="PROSITE" id="PS50188"/>
    </source>
</evidence>
<keyword evidence="5" id="KW-0862">Zinc</keyword>
<dbReference type="CDD" id="cd19762">
    <property type="entry name" value="Bbox2_TRIM7-like"/>
    <property type="match status" value="1"/>
</dbReference>
<evidence type="ECO:0000259" key="10">
    <source>
        <dbReference type="PROSITE" id="PS50119"/>
    </source>
</evidence>
<dbReference type="InterPro" id="IPR050143">
    <property type="entry name" value="TRIM/RBCC"/>
</dbReference>
<dbReference type="Pfam" id="PF15227">
    <property type="entry name" value="zf-C3HC4_4"/>
    <property type="match status" value="1"/>
</dbReference>
<dbReference type="Gene3D" id="3.30.40.10">
    <property type="entry name" value="Zinc/RING finger domain, C3HC4 (zinc finger)"/>
    <property type="match status" value="1"/>
</dbReference>
<dbReference type="Gene3D" id="3.30.160.60">
    <property type="entry name" value="Classic Zinc Finger"/>
    <property type="match status" value="1"/>
</dbReference>
<sequence length="502" mass="57906">MDAEGPANRLCEEATCPLCLDFFKDPVIIDCGHNFCSSCLAKCWGEPVPEASCPQCREKIPQRTFRPNRQLANMAELVQKLQEGRKKEEGRRDACKMHQEPLKLFCREDEAPICTVCDRAKEHRGHNVIPLEEAFQEYKEKTKLQLESLKKKREEFKGQRYVQELRRKDYQTQLDLEKMMIKSLFEGMQRFLEEKQHFCLAQLEDLEKEMEKRQDKTLAKLTEEISQLTLLIREMEEKCLQPASDFLQGIKNSLVRCEKNLGGYVLDVSPNLNERLKMTSQKISALQKATESYKESLEEALIKAVWEQNVNTGDVGCIFNTPSFSFIVYVTLDPETACSRLILSEDLKNARILGCTPRQYNDFPNKCNIFPQEAFVLGRERFTSGRHCWEVYVFSDQWAVGISRDSVRKKGNINPNTDDSIWAVGVKPGRLCGSEVCIFPAVGSSSLKKNINKLYVVLNYEVGRVEFYSYKEFIYAFSSISFSGEEIRPFFWVPNDGYLICC</sequence>
<dbReference type="InterPro" id="IPR000315">
    <property type="entry name" value="Znf_B-box"/>
</dbReference>
<dbReference type="GO" id="GO:0005737">
    <property type="term" value="C:cytoplasm"/>
    <property type="evidence" value="ECO:0000318"/>
    <property type="project" value="GO_Central"/>
</dbReference>
<dbReference type="InterPro" id="IPR017907">
    <property type="entry name" value="Znf_RING_CS"/>
</dbReference>
<proteinExistence type="inferred from homology"/>
<dbReference type="Proteomes" id="UP000001646">
    <property type="component" value="Chromosome 2"/>
</dbReference>
<keyword evidence="4 7" id="KW-0863">Zinc-finger</keyword>
<dbReference type="PROSITE" id="PS50188">
    <property type="entry name" value="B302_SPRY"/>
    <property type="match status" value="1"/>
</dbReference>
<evidence type="ECO:0000256" key="6">
    <source>
        <dbReference type="ARBA" id="ARBA00034460"/>
    </source>
</evidence>
<dbReference type="SUPFAM" id="SSF49899">
    <property type="entry name" value="Concanavalin A-like lectins/glucanases"/>
    <property type="match status" value="1"/>
</dbReference>
<accession>A0A803TSD9</accession>
<dbReference type="InterPro" id="IPR003879">
    <property type="entry name" value="Butyrophylin_SPRY"/>
</dbReference>
<evidence type="ECO:0000256" key="4">
    <source>
        <dbReference type="ARBA" id="ARBA00022771"/>
    </source>
</evidence>
<dbReference type="InterPro" id="IPR013083">
    <property type="entry name" value="Znf_RING/FYVE/PHD"/>
</dbReference>
<feature type="domain" description="B box-type" evidence="10">
    <location>
        <begin position="90"/>
        <end position="131"/>
    </location>
</feature>
<evidence type="ECO:0000256" key="5">
    <source>
        <dbReference type="ARBA" id="ARBA00022833"/>
    </source>
</evidence>
<gene>
    <name evidence="12" type="primary">LOC103278046</name>
</gene>
<dbReference type="InParanoid" id="A0A803TSD9"/>
<evidence type="ECO:0000256" key="7">
    <source>
        <dbReference type="PROSITE-ProRule" id="PRU00024"/>
    </source>
</evidence>
<dbReference type="GeneTree" id="ENSGT01030000234669"/>
<keyword evidence="13" id="KW-1185">Reference proteome</keyword>
<dbReference type="CDD" id="cd16594">
    <property type="entry name" value="RING-HC_TRIM7-like_C-IV"/>
    <property type="match status" value="1"/>
</dbReference>
<dbReference type="SUPFAM" id="SSF57845">
    <property type="entry name" value="B-box zinc-binding domain"/>
    <property type="match status" value="1"/>
</dbReference>
<evidence type="ECO:0000256" key="1">
    <source>
        <dbReference type="ARBA" id="ARBA00009651"/>
    </source>
</evidence>
<dbReference type="PROSITE" id="PS50089">
    <property type="entry name" value="ZF_RING_2"/>
    <property type="match status" value="1"/>
</dbReference>
<evidence type="ECO:0000256" key="8">
    <source>
        <dbReference type="SAM" id="Coils"/>
    </source>
</evidence>
<evidence type="ECO:0000256" key="3">
    <source>
        <dbReference type="ARBA" id="ARBA00022723"/>
    </source>
</evidence>
<dbReference type="GO" id="GO:0008270">
    <property type="term" value="F:zinc ion binding"/>
    <property type="evidence" value="ECO:0007669"/>
    <property type="project" value="UniProtKB-KW"/>
</dbReference>
<evidence type="ECO:0000256" key="2">
    <source>
        <dbReference type="ARBA" id="ARBA00022699"/>
    </source>
</evidence>
<comment type="function">
    <text evidence="6">Neurotoxin that produces dose-dependent hypolocomotion and hyperalgesia in mice. May directly act on the central nervous system, as it is 6500-fold more potent when administered intracerebroventricularly than intraperitoneal.</text>
</comment>
<dbReference type="Pfam" id="PF00643">
    <property type="entry name" value="zf-B_box"/>
    <property type="match status" value="1"/>
</dbReference>
<dbReference type="SMART" id="SM00336">
    <property type="entry name" value="BBOX"/>
    <property type="match status" value="1"/>
</dbReference>
<dbReference type="SMART" id="SM00589">
    <property type="entry name" value="PRY"/>
    <property type="match status" value="1"/>
</dbReference>
<dbReference type="InterPro" id="IPR013320">
    <property type="entry name" value="ConA-like_dom_sf"/>
</dbReference>
<feature type="domain" description="B30.2/SPRY" evidence="11">
    <location>
        <begin position="310"/>
        <end position="502"/>
    </location>
</feature>
<keyword evidence="3" id="KW-0479">Metal-binding</keyword>
<dbReference type="InterPro" id="IPR001870">
    <property type="entry name" value="B30.2/SPRY"/>
</dbReference>
<dbReference type="PROSITE" id="PS00518">
    <property type="entry name" value="ZF_RING_1"/>
    <property type="match status" value="1"/>
</dbReference>
<dbReference type="SMART" id="SM00184">
    <property type="entry name" value="RING"/>
    <property type="match status" value="1"/>
</dbReference>
<dbReference type="InterPro" id="IPR003877">
    <property type="entry name" value="SPRY_dom"/>
</dbReference>
<reference evidence="12 13" key="1">
    <citation type="submission" date="2009-12" db="EMBL/GenBank/DDBJ databases">
        <title>The Genome Sequence of Anolis carolinensis (Green Anole Lizard).</title>
        <authorList>
            <consortium name="The Genome Sequencing Platform"/>
            <person name="Di Palma F."/>
            <person name="Alfoldi J."/>
            <person name="Heiman D."/>
            <person name="Young S."/>
            <person name="Grabherr M."/>
            <person name="Johnson J."/>
            <person name="Lander E.S."/>
            <person name="Lindblad-Toh K."/>
        </authorList>
    </citation>
    <scope>NUCLEOTIDE SEQUENCE [LARGE SCALE GENOMIC DNA]</scope>
    <source>
        <strain evidence="12 13">JBL SC #1</strain>
    </source>
</reference>
<feature type="coiled-coil region" evidence="8">
    <location>
        <begin position="200"/>
        <end position="238"/>
    </location>
</feature>
<keyword evidence="2" id="KW-0800">Toxin</keyword>
<feature type="domain" description="RING-type" evidence="9">
    <location>
        <begin position="16"/>
        <end position="57"/>
    </location>
</feature>
<dbReference type="SUPFAM" id="SSF57850">
    <property type="entry name" value="RING/U-box"/>
    <property type="match status" value="1"/>
</dbReference>
<evidence type="ECO:0000259" key="9">
    <source>
        <dbReference type="PROSITE" id="PS50089"/>
    </source>
</evidence>
<reference evidence="12" key="2">
    <citation type="submission" date="2025-08" db="UniProtKB">
        <authorList>
            <consortium name="Ensembl"/>
        </authorList>
    </citation>
    <scope>IDENTIFICATION</scope>
</reference>
<dbReference type="Gene3D" id="2.60.120.920">
    <property type="match status" value="1"/>
</dbReference>
<dbReference type="InterPro" id="IPR006574">
    <property type="entry name" value="PRY"/>
</dbReference>
<dbReference type="PROSITE" id="PS50119">
    <property type="entry name" value="ZF_BBOX"/>
    <property type="match status" value="1"/>
</dbReference>
<dbReference type="Pfam" id="PF00622">
    <property type="entry name" value="SPRY"/>
    <property type="match status" value="1"/>
</dbReference>
<evidence type="ECO:0000313" key="12">
    <source>
        <dbReference type="Ensembl" id="ENSACAP00000038129.1"/>
    </source>
</evidence>
<protein>
    <submittedName>
        <fullName evidence="12">Uncharacterized protein</fullName>
    </submittedName>
</protein>
<keyword evidence="2" id="KW-0528">Neurotoxin</keyword>
<dbReference type="GO" id="GO:0061630">
    <property type="term" value="F:ubiquitin protein ligase activity"/>
    <property type="evidence" value="ECO:0000318"/>
    <property type="project" value="GO_Central"/>
</dbReference>
<dbReference type="InterPro" id="IPR001841">
    <property type="entry name" value="Znf_RING"/>
</dbReference>